<dbReference type="STRING" id="765440.A0A0C3EMS6"/>
<evidence type="ECO:0000313" key="3">
    <source>
        <dbReference type="Proteomes" id="UP000054166"/>
    </source>
</evidence>
<feature type="region of interest" description="Disordered" evidence="1">
    <location>
        <begin position="1"/>
        <end position="25"/>
    </location>
</feature>
<dbReference type="HOGENOM" id="CLU_046231_1_0_1"/>
<gene>
    <name evidence="2" type="ORF">PILCRDRAFT_828722</name>
</gene>
<dbReference type="OrthoDB" id="16851at2759"/>
<proteinExistence type="predicted"/>
<keyword evidence="3" id="KW-1185">Reference proteome</keyword>
<dbReference type="EMBL" id="KN833071">
    <property type="protein sequence ID" value="KIM73900.1"/>
    <property type="molecule type" value="Genomic_DNA"/>
</dbReference>
<organism evidence="2 3">
    <name type="scientific">Piloderma croceum (strain F 1598)</name>
    <dbReference type="NCBI Taxonomy" id="765440"/>
    <lineage>
        <taxon>Eukaryota</taxon>
        <taxon>Fungi</taxon>
        <taxon>Dikarya</taxon>
        <taxon>Basidiomycota</taxon>
        <taxon>Agaricomycotina</taxon>
        <taxon>Agaricomycetes</taxon>
        <taxon>Agaricomycetidae</taxon>
        <taxon>Atheliales</taxon>
        <taxon>Atheliaceae</taxon>
        <taxon>Piloderma</taxon>
    </lineage>
</organism>
<evidence type="ECO:0000256" key="1">
    <source>
        <dbReference type="SAM" id="MobiDB-lite"/>
    </source>
</evidence>
<dbReference type="AlphaFoldDB" id="A0A0C3EMS6"/>
<protein>
    <submittedName>
        <fullName evidence="2">Uncharacterized protein</fullName>
    </submittedName>
</protein>
<reference evidence="3" key="2">
    <citation type="submission" date="2015-01" db="EMBL/GenBank/DDBJ databases">
        <title>Evolutionary Origins and Diversification of the Mycorrhizal Mutualists.</title>
        <authorList>
            <consortium name="DOE Joint Genome Institute"/>
            <consortium name="Mycorrhizal Genomics Consortium"/>
            <person name="Kohler A."/>
            <person name="Kuo A."/>
            <person name="Nagy L.G."/>
            <person name="Floudas D."/>
            <person name="Copeland A."/>
            <person name="Barry K.W."/>
            <person name="Cichocki N."/>
            <person name="Veneault-Fourrey C."/>
            <person name="LaButti K."/>
            <person name="Lindquist E.A."/>
            <person name="Lipzen A."/>
            <person name="Lundell T."/>
            <person name="Morin E."/>
            <person name="Murat C."/>
            <person name="Riley R."/>
            <person name="Ohm R."/>
            <person name="Sun H."/>
            <person name="Tunlid A."/>
            <person name="Henrissat B."/>
            <person name="Grigoriev I.V."/>
            <person name="Hibbett D.S."/>
            <person name="Martin F."/>
        </authorList>
    </citation>
    <scope>NUCLEOTIDE SEQUENCE [LARGE SCALE GENOMIC DNA]</scope>
    <source>
        <strain evidence="3">F 1598</strain>
    </source>
</reference>
<reference evidence="2 3" key="1">
    <citation type="submission" date="2014-04" db="EMBL/GenBank/DDBJ databases">
        <authorList>
            <consortium name="DOE Joint Genome Institute"/>
            <person name="Kuo A."/>
            <person name="Tarkka M."/>
            <person name="Buscot F."/>
            <person name="Kohler A."/>
            <person name="Nagy L.G."/>
            <person name="Floudas D."/>
            <person name="Copeland A."/>
            <person name="Barry K.W."/>
            <person name="Cichocki N."/>
            <person name="Veneault-Fourrey C."/>
            <person name="LaButti K."/>
            <person name="Lindquist E.A."/>
            <person name="Lipzen A."/>
            <person name="Lundell T."/>
            <person name="Morin E."/>
            <person name="Murat C."/>
            <person name="Sun H."/>
            <person name="Tunlid A."/>
            <person name="Henrissat B."/>
            <person name="Grigoriev I.V."/>
            <person name="Hibbett D.S."/>
            <person name="Martin F."/>
            <person name="Nordberg H.P."/>
            <person name="Cantor M.N."/>
            <person name="Hua S.X."/>
        </authorList>
    </citation>
    <scope>NUCLEOTIDE SEQUENCE [LARGE SCALE GENOMIC DNA]</scope>
    <source>
        <strain evidence="2 3">F 1598</strain>
    </source>
</reference>
<accession>A0A0C3EMS6</accession>
<dbReference type="Proteomes" id="UP000054166">
    <property type="component" value="Unassembled WGS sequence"/>
</dbReference>
<dbReference type="InParanoid" id="A0A0C3EMS6"/>
<sequence length="379" mass="41826">MSTDNKRHRSADNEPSGEYPNKSLRRDDFLDSSSLASLLDFSALTSHSDINIQFGQLADTLICGHHVLLKHDGREHKFDILELECYLQKSGYHEDPFTHGADEQKYSGRWYFHRAPTSSANSERKVTAAGGYRGGTRKGLDLTLGGPITSSYFESSNVDTSSTRLRGGVLFRTLRRSSDSTVISGPSLLVDEILRLSKASNISELVEQRWGRNTTAFPRASTSGSTSTSLCLQPNAPGVKPIIYCSPRVGLDLSNPCVTDSPTDPRVIYISKPYRYFVHPHLLTSNGRGHTFLGIYRTCLHDSAEDTLKEIIRRSGLKEKTVLKYLADYKAGFEHGALHSFIGSAGKGASASPATYLKMMGTLERISAQDAHEPTDFEQ</sequence>
<name>A0A0C3EMS6_PILCF</name>
<evidence type="ECO:0000313" key="2">
    <source>
        <dbReference type="EMBL" id="KIM73900.1"/>
    </source>
</evidence>